<evidence type="ECO:0000313" key="4">
    <source>
        <dbReference type="EMBL" id="EDL85793.1"/>
    </source>
</evidence>
<dbReference type="InterPro" id="IPR036612">
    <property type="entry name" value="KH_dom_type_1_sf"/>
</dbReference>
<keyword evidence="1" id="KW-0694">RNA-binding</keyword>
<accession>A6K2R0</accession>
<feature type="domain" description="K Homology" evidence="3">
    <location>
        <begin position="55"/>
        <end position="78"/>
    </location>
</feature>
<name>A6K2R0_RAT</name>
<evidence type="ECO:0000259" key="3">
    <source>
        <dbReference type="Pfam" id="PF00013"/>
    </source>
</evidence>
<evidence type="ECO:0000256" key="1">
    <source>
        <dbReference type="PROSITE-ProRule" id="PRU00117"/>
    </source>
</evidence>
<dbReference type="AlphaFoldDB" id="A6K2R0"/>
<sequence>MSTERTSWTNLSTIQKIALGLGIPASATVAYILYRRYRESREERLTFVGEDDIEIEMRVPQEAVKLIIGRQGANIKQVSV</sequence>
<protein>
    <submittedName>
        <fullName evidence="4">RCG51933, isoform CRA_e</fullName>
    </submittedName>
</protein>
<evidence type="ECO:0000256" key="2">
    <source>
        <dbReference type="SAM" id="Phobius"/>
    </source>
</evidence>
<keyword evidence="2" id="KW-0472">Membrane</keyword>
<organism evidence="4 5">
    <name type="scientific">Rattus norvegicus</name>
    <name type="common">Rat</name>
    <dbReference type="NCBI Taxonomy" id="10116"/>
    <lineage>
        <taxon>Eukaryota</taxon>
        <taxon>Metazoa</taxon>
        <taxon>Chordata</taxon>
        <taxon>Craniata</taxon>
        <taxon>Vertebrata</taxon>
        <taxon>Euteleostomi</taxon>
        <taxon>Mammalia</taxon>
        <taxon>Eutheria</taxon>
        <taxon>Euarchontoglires</taxon>
        <taxon>Glires</taxon>
        <taxon>Rodentia</taxon>
        <taxon>Myomorpha</taxon>
        <taxon>Muroidea</taxon>
        <taxon>Muridae</taxon>
        <taxon>Murinae</taxon>
        <taxon>Rattus</taxon>
    </lineage>
</organism>
<reference evidence="4 5" key="1">
    <citation type="submission" date="2005-09" db="EMBL/GenBank/DDBJ databases">
        <authorList>
            <person name="Mural R.J."/>
            <person name="Li P.W."/>
            <person name="Adams M.D."/>
            <person name="Amanatides P.G."/>
            <person name="Baden-Tillson H."/>
            <person name="Barnstead M."/>
            <person name="Chin S.H."/>
            <person name="Dew I."/>
            <person name="Evans C.A."/>
            <person name="Ferriera S."/>
            <person name="Flanigan M."/>
            <person name="Fosler C."/>
            <person name="Glodek A."/>
            <person name="Gu Z."/>
            <person name="Holt R.A."/>
            <person name="Jennings D."/>
            <person name="Kraft C.L."/>
            <person name="Lu F."/>
            <person name="Nguyen T."/>
            <person name="Nusskern D.R."/>
            <person name="Pfannkoch C.M."/>
            <person name="Sitter C."/>
            <person name="Sutton G.G."/>
            <person name="Venter J.C."/>
            <person name="Wang Z."/>
            <person name="Woodage T."/>
            <person name="Zheng X.H."/>
            <person name="Zhong F."/>
        </authorList>
    </citation>
    <scope>NUCLEOTIDE SEQUENCE [LARGE SCALE GENOMIC DNA]</scope>
    <source>
        <strain>BN</strain>
        <strain evidence="5">Sprague-Dawley</strain>
    </source>
</reference>
<dbReference type="EMBL" id="CH474015">
    <property type="protein sequence ID" value="EDL85793.1"/>
    <property type="molecule type" value="Genomic_DNA"/>
</dbReference>
<dbReference type="Pfam" id="PF00013">
    <property type="entry name" value="KH_1"/>
    <property type="match status" value="1"/>
</dbReference>
<dbReference type="GO" id="GO:0003723">
    <property type="term" value="F:RNA binding"/>
    <property type="evidence" value="ECO:0007669"/>
    <property type="project" value="UniProtKB-UniRule"/>
</dbReference>
<gene>
    <name evidence="4" type="ORF">rCG_51933</name>
</gene>
<dbReference type="InterPro" id="IPR004088">
    <property type="entry name" value="KH_dom_type_1"/>
</dbReference>
<dbReference type="Gene3D" id="3.30.1370.10">
    <property type="entry name" value="K Homology domain, type 1"/>
    <property type="match status" value="1"/>
</dbReference>
<dbReference type="InterPro" id="IPR009019">
    <property type="entry name" value="KH_sf_prok-type"/>
</dbReference>
<dbReference type="SUPFAM" id="SSF54814">
    <property type="entry name" value="Prokaryotic type KH domain (KH-domain type II)"/>
    <property type="match status" value="1"/>
</dbReference>
<evidence type="ECO:0000313" key="5">
    <source>
        <dbReference type="Proteomes" id="UP000234681"/>
    </source>
</evidence>
<keyword evidence="2" id="KW-1133">Transmembrane helix</keyword>
<dbReference type="Proteomes" id="UP000234681">
    <property type="component" value="Chromosome 2"/>
</dbReference>
<dbReference type="PROSITE" id="PS50084">
    <property type="entry name" value="KH_TYPE_1"/>
    <property type="match status" value="1"/>
</dbReference>
<keyword evidence="2" id="KW-0812">Transmembrane</keyword>
<feature type="transmembrane region" description="Helical" evidence="2">
    <location>
        <begin position="17"/>
        <end position="34"/>
    </location>
</feature>
<proteinExistence type="predicted"/>